<evidence type="ECO:0000313" key="2">
    <source>
        <dbReference type="EMBL" id="OAX44834.1"/>
    </source>
</evidence>
<dbReference type="InterPro" id="IPR036533">
    <property type="entry name" value="BAG_dom_sf"/>
</dbReference>
<reference evidence="2 3" key="1">
    <citation type="submission" date="2016-06" db="EMBL/GenBank/DDBJ databases">
        <title>Comparative genomics of the ectomycorrhizal sister species Rhizopogon vinicolor and Rhizopogon vesiculosus (Basidiomycota: Boletales) reveals a divergence of the mating type B locus.</title>
        <authorList>
            <consortium name="DOE Joint Genome Institute"/>
            <person name="Mujic A.B."/>
            <person name="Kuo A."/>
            <person name="Tritt A."/>
            <person name="Lipzen A."/>
            <person name="Chen C."/>
            <person name="Johnson J."/>
            <person name="Sharma A."/>
            <person name="Barry K."/>
            <person name="Grigoriev I.V."/>
            <person name="Spatafora J.W."/>
        </authorList>
    </citation>
    <scope>NUCLEOTIDE SEQUENCE [LARGE SCALE GENOMIC DNA]</scope>
    <source>
        <strain evidence="2 3">AM-OR11-026</strain>
    </source>
</reference>
<feature type="compositionally biased region" description="Polar residues" evidence="1">
    <location>
        <begin position="600"/>
        <end position="611"/>
    </location>
</feature>
<feature type="compositionally biased region" description="Basic and acidic residues" evidence="1">
    <location>
        <begin position="647"/>
        <end position="657"/>
    </location>
</feature>
<dbReference type="SUPFAM" id="SSF63491">
    <property type="entry name" value="BAG domain"/>
    <property type="match status" value="1"/>
</dbReference>
<dbReference type="AlphaFoldDB" id="A0A1B7NJ59"/>
<sequence length="667" mass="72671">MFCINPRSVTPSSVTPWSVPALDYHFDAFLAQQRAEQRARAEANVRRYQEQHIRNALRAQEINEYVNSALYDCDYGYPTHNYSALDYAIDQARRQATLERVLREREARHQKYKRLAALKVQREEQELGARRRADAARFLGLLLDPQHEAQIEIPTRPKSSTPNVPVQGEPSLKDRLEERLMNEYESDVRDALQSLLSSVCGGHSSEAPGEPLGVPSASAPTNPSVSVQGKEEGIASQDKGKGKDKELPLSDSEEESSAQIASSLFQITSIASRLETLLANFQFPAELHFSPERSLSPSYSALDTHDEFALTYTPTNAPLRAQEHALLLLLSELDNVPSFGSRVVKDARRTVVARVEEALEELEKGVEERRGRARARKADPVSVESVRVPIVLESTSLNVEQTAHPMDVDIDASPSELESADLIPVDDVTSEVSVSFDIPMDTSAAGSVNVPVEALASETIDPTVLASSEISIEAPGSIPISNGLASASMTEPSVASSASVIFPPTSLPMTPSEAVVTARVSIPQDELSMDTEELFRDLVSTASQEAPGEDMAVMEQAEIANTPMPSAHTYPAEVINTIDKPASYSPAASSSLTSADEEQNVATMESPTHASPISEAEVDTFLLPASRPASPRFVARNSEDEDGVVVDYEHETEHTKEDEDGWSDVEA</sequence>
<feature type="compositionally biased region" description="Polar residues" evidence="1">
    <location>
        <begin position="218"/>
        <end position="227"/>
    </location>
</feature>
<proteinExistence type="predicted"/>
<feature type="compositionally biased region" description="Low complexity" evidence="1">
    <location>
        <begin position="583"/>
        <end position="594"/>
    </location>
</feature>
<feature type="region of interest" description="Disordered" evidence="1">
    <location>
        <begin position="199"/>
        <end position="255"/>
    </location>
</feature>
<name>A0A1B7NJ59_9AGAM</name>
<gene>
    <name evidence="2" type="ORF">K503DRAFT_852392</name>
</gene>
<dbReference type="GO" id="GO:0051087">
    <property type="term" value="F:protein-folding chaperone binding"/>
    <property type="evidence" value="ECO:0007669"/>
    <property type="project" value="InterPro"/>
</dbReference>
<feature type="region of interest" description="Disordered" evidence="1">
    <location>
        <begin position="583"/>
        <end position="613"/>
    </location>
</feature>
<dbReference type="InParanoid" id="A0A1B7NJ59"/>
<keyword evidence="3" id="KW-1185">Reference proteome</keyword>
<evidence type="ECO:0000313" key="3">
    <source>
        <dbReference type="Proteomes" id="UP000092154"/>
    </source>
</evidence>
<dbReference type="Gene3D" id="1.20.58.120">
    <property type="entry name" value="BAG domain"/>
    <property type="match status" value="1"/>
</dbReference>
<feature type="compositionally biased region" description="Basic and acidic residues" evidence="1">
    <location>
        <begin position="229"/>
        <end position="248"/>
    </location>
</feature>
<feature type="region of interest" description="Disordered" evidence="1">
    <location>
        <begin position="627"/>
        <end position="667"/>
    </location>
</feature>
<dbReference type="OrthoDB" id="333905at2759"/>
<organism evidence="2 3">
    <name type="scientific">Rhizopogon vinicolor AM-OR11-026</name>
    <dbReference type="NCBI Taxonomy" id="1314800"/>
    <lineage>
        <taxon>Eukaryota</taxon>
        <taxon>Fungi</taxon>
        <taxon>Dikarya</taxon>
        <taxon>Basidiomycota</taxon>
        <taxon>Agaricomycotina</taxon>
        <taxon>Agaricomycetes</taxon>
        <taxon>Agaricomycetidae</taxon>
        <taxon>Boletales</taxon>
        <taxon>Suillineae</taxon>
        <taxon>Rhizopogonaceae</taxon>
        <taxon>Rhizopogon</taxon>
    </lineage>
</organism>
<feature type="compositionally biased region" description="Acidic residues" evidence="1">
    <location>
        <begin position="658"/>
        <end position="667"/>
    </location>
</feature>
<dbReference type="STRING" id="1314800.A0A1B7NJ59"/>
<evidence type="ECO:0000256" key="1">
    <source>
        <dbReference type="SAM" id="MobiDB-lite"/>
    </source>
</evidence>
<evidence type="ECO:0008006" key="4">
    <source>
        <dbReference type="Google" id="ProtNLM"/>
    </source>
</evidence>
<accession>A0A1B7NJ59</accession>
<dbReference type="Proteomes" id="UP000092154">
    <property type="component" value="Unassembled WGS sequence"/>
</dbReference>
<protein>
    <recommendedName>
        <fullName evidence="4">BAG domain-containing protein</fullName>
    </recommendedName>
</protein>
<dbReference type="EMBL" id="KV448122">
    <property type="protein sequence ID" value="OAX44834.1"/>
    <property type="molecule type" value="Genomic_DNA"/>
</dbReference>
<feature type="region of interest" description="Disordered" evidence="1">
    <location>
        <begin position="151"/>
        <end position="172"/>
    </location>
</feature>